<dbReference type="Pfam" id="PF05078">
    <property type="entry name" value="DUF679"/>
    <property type="match status" value="1"/>
</dbReference>
<keyword evidence="9" id="KW-1185">Reference proteome</keyword>
<dbReference type="EMBL" id="OX465085">
    <property type="protein sequence ID" value="CAI9304387.1"/>
    <property type="molecule type" value="Genomic_DNA"/>
</dbReference>
<keyword evidence="4 7" id="KW-1133">Transmembrane helix</keyword>
<evidence type="ECO:0000256" key="2">
    <source>
        <dbReference type="ARBA" id="ARBA00008707"/>
    </source>
</evidence>
<comment type="similarity">
    <text evidence="2">Belongs to the plant DMP1 protein family.</text>
</comment>
<dbReference type="GO" id="GO:0010256">
    <property type="term" value="P:endomembrane system organization"/>
    <property type="evidence" value="ECO:0007669"/>
    <property type="project" value="TreeGrafter"/>
</dbReference>
<comment type="subcellular location">
    <subcellularLocation>
        <location evidence="1">Membrane</location>
        <topology evidence="1">Multi-pass membrane protein</topology>
    </subcellularLocation>
</comment>
<evidence type="ECO:0000256" key="3">
    <source>
        <dbReference type="ARBA" id="ARBA00022692"/>
    </source>
</evidence>
<protein>
    <submittedName>
        <fullName evidence="8">Uncharacterized protein</fullName>
    </submittedName>
</protein>
<keyword evidence="3 7" id="KW-0812">Transmembrane</keyword>
<dbReference type="PANTHER" id="PTHR31621:SF61">
    <property type="entry name" value="DUF679 DOMAIN-CONTAINING PROTEIN"/>
    <property type="match status" value="1"/>
</dbReference>
<feature type="transmembrane region" description="Helical" evidence="7">
    <location>
        <begin position="260"/>
        <end position="279"/>
    </location>
</feature>
<evidence type="ECO:0000256" key="5">
    <source>
        <dbReference type="ARBA" id="ARBA00023136"/>
    </source>
</evidence>
<organism evidence="8 9">
    <name type="scientific">Lactuca saligna</name>
    <name type="common">Willowleaf lettuce</name>
    <dbReference type="NCBI Taxonomy" id="75948"/>
    <lineage>
        <taxon>Eukaryota</taxon>
        <taxon>Viridiplantae</taxon>
        <taxon>Streptophyta</taxon>
        <taxon>Embryophyta</taxon>
        <taxon>Tracheophyta</taxon>
        <taxon>Spermatophyta</taxon>
        <taxon>Magnoliopsida</taxon>
        <taxon>eudicotyledons</taxon>
        <taxon>Gunneridae</taxon>
        <taxon>Pentapetalae</taxon>
        <taxon>asterids</taxon>
        <taxon>campanulids</taxon>
        <taxon>Asterales</taxon>
        <taxon>Asteraceae</taxon>
        <taxon>Cichorioideae</taxon>
        <taxon>Cichorieae</taxon>
        <taxon>Lactucinae</taxon>
        <taxon>Lactuca</taxon>
    </lineage>
</organism>
<evidence type="ECO:0000313" key="8">
    <source>
        <dbReference type="EMBL" id="CAI9304387.1"/>
    </source>
</evidence>
<gene>
    <name evidence="8" type="ORF">LSALG_LOCUS42770</name>
</gene>
<feature type="region of interest" description="Disordered" evidence="6">
    <location>
        <begin position="1"/>
        <end position="58"/>
    </location>
</feature>
<feature type="region of interest" description="Disordered" evidence="6">
    <location>
        <begin position="86"/>
        <end position="115"/>
    </location>
</feature>
<accession>A0AA36A6W8</accession>
<dbReference type="Proteomes" id="UP001177003">
    <property type="component" value="Chromosome 9"/>
</dbReference>
<reference evidence="8" key="1">
    <citation type="submission" date="2023-04" db="EMBL/GenBank/DDBJ databases">
        <authorList>
            <person name="Vijverberg K."/>
            <person name="Xiong W."/>
            <person name="Schranz E."/>
        </authorList>
    </citation>
    <scope>NUCLEOTIDE SEQUENCE</scope>
</reference>
<feature type="transmembrane region" description="Helical" evidence="7">
    <location>
        <begin position="158"/>
        <end position="176"/>
    </location>
</feature>
<evidence type="ECO:0000256" key="6">
    <source>
        <dbReference type="SAM" id="MobiDB-lite"/>
    </source>
</evidence>
<sequence>MFSGCKKYQSDKERSVFKTVVLTGRNRPPPQISPSSSLINTPPPPRNSKQINSISQTKSKRLISHTFNREKKGYINIMSLRARPVVNTSSSDEEEDEKEMISSSRKPPPPSLSQRAISQTLASTAQLSNLLPTGTLLALQTVTPIFTNHGSCDAATRPLTAILLIFLTAACFLASFTDSFKSSDGQVFYGFATFKGMWLFDYQTAAASPSGLPDLRKYRLMVVDWIHAFVSAFVLVTLAMRDRSVVSCFYQRPSHEVQEVLDIVPLGLGLICSMVFVIFPSKRHGIGYPVTH</sequence>
<feature type="compositionally biased region" description="Polar residues" evidence="6">
    <location>
        <begin position="47"/>
        <end position="57"/>
    </location>
</feature>
<dbReference type="GO" id="GO:0016020">
    <property type="term" value="C:membrane"/>
    <property type="evidence" value="ECO:0007669"/>
    <property type="project" value="UniProtKB-SubCell"/>
</dbReference>
<feature type="transmembrane region" description="Helical" evidence="7">
    <location>
        <begin position="222"/>
        <end position="240"/>
    </location>
</feature>
<dbReference type="AlphaFoldDB" id="A0AA36A6W8"/>
<evidence type="ECO:0000256" key="1">
    <source>
        <dbReference type="ARBA" id="ARBA00004141"/>
    </source>
</evidence>
<evidence type="ECO:0000256" key="4">
    <source>
        <dbReference type="ARBA" id="ARBA00022989"/>
    </source>
</evidence>
<dbReference type="PANTHER" id="PTHR31621">
    <property type="entry name" value="PROTEIN DMP3"/>
    <property type="match status" value="1"/>
</dbReference>
<keyword evidence="5 7" id="KW-0472">Membrane</keyword>
<evidence type="ECO:0000313" key="9">
    <source>
        <dbReference type="Proteomes" id="UP001177003"/>
    </source>
</evidence>
<proteinExistence type="inferred from homology"/>
<name>A0AA36A6W8_LACSI</name>
<dbReference type="InterPro" id="IPR007770">
    <property type="entry name" value="DMP"/>
</dbReference>
<evidence type="ECO:0000256" key="7">
    <source>
        <dbReference type="SAM" id="Phobius"/>
    </source>
</evidence>
<dbReference type="GO" id="GO:0005737">
    <property type="term" value="C:cytoplasm"/>
    <property type="evidence" value="ECO:0007669"/>
    <property type="project" value="UniProtKB-ARBA"/>
</dbReference>